<accession>A0A5J9T609</accession>
<organism evidence="1 2">
    <name type="scientific">Eragrostis curvula</name>
    <name type="common">weeping love grass</name>
    <dbReference type="NCBI Taxonomy" id="38414"/>
    <lineage>
        <taxon>Eukaryota</taxon>
        <taxon>Viridiplantae</taxon>
        <taxon>Streptophyta</taxon>
        <taxon>Embryophyta</taxon>
        <taxon>Tracheophyta</taxon>
        <taxon>Spermatophyta</taxon>
        <taxon>Magnoliopsida</taxon>
        <taxon>Liliopsida</taxon>
        <taxon>Poales</taxon>
        <taxon>Poaceae</taxon>
        <taxon>PACMAD clade</taxon>
        <taxon>Chloridoideae</taxon>
        <taxon>Eragrostideae</taxon>
        <taxon>Eragrostidinae</taxon>
        <taxon>Eragrostis</taxon>
    </lineage>
</organism>
<gene>
    <name evidence="1" type="ORF">EJB05_49918</name>
</gene>
<protein>
    <submittedName>
        <fullName evidence="1">Uncharacterized protein</fullName>
    </submittedName>
</protein>
<feature type="non-terminal residue" evidence="1">
    <location>
        <position position="1"/>
    </location>
</feature>
<evidence type="ECO:0000313" key="2">
    <source>
        <dbReference type="Proteomes" id="UP000324897"/>
    </source>
</evidence>
<dbReference type="EMBL" id="RWGY01000051">
    <property type="protein sequence ID" value="TVU06694.1"/>
    <property type="molecule type" value="Genomic_DNA"/>
</dbReference>
<dbReference type="AlphaFoldDB" id="A0A5J9T609"/>
<evidence type="ECO:0000313" key="1">
    <source>
        <dbReference type="EMBL" id="TVU06694.1"/>
    </source>
</evidence>
<reference evidence="1 2" key="1">
    <citation type="journal article" date="2019" name="Sci. Rep.">
        <title>A high-quality genome of Eragrostis curvula grass provides insights into Poaceae evolution and supports new strategies to enhance forage quality.</title>
        <authorList>
            <person name="Carballo J."/>
            <person name="Santos B.A.C.M."/>
            <person name="Zappacosta D."/>
            <person name="Garbus I."/>
            <person name="Selva J.P."/>
            <person name="Gallo C.A."/>
            <person name="Diaz A."/>
            <person name="Albertini E."/>
            <person name="Caccamo M."/>
            <person name="Echenique V."/>
        </authorList>
    </citation>
    <scope>NUCLEOTIDE SEQUENCE [LARGE SCALE GENOMIC DNA]</scope>
    <source>
        <strain evidence="2">cv. Victoria</strain>
        <tissue evidence="1">Leaf</tissue>
    </source>
</reference>
<proteinExistence type="predicted"/>
<sequence>MDWAGAGWTRRFSGYSLWLADVGPRRQELGQCNGPPFEEAKRIALTTLSSTALSLNVKYCVF</sequence>
<dbReference type="Gramene" id="TVU06694">
    <property type="protein sequence ID" value="TVU06694"/>
    <property type="gene ID" value="EJB05_49918"/>
</dbReference>
<keyword evidence="2" id="KW-1185">Reference proteome</keyword>
<comment type="caution">
    <text evidence="1">The sequence shown here is derived from an EMBL/GenBank/DDBJ whole genome shotgun (WGS) entry which is preliminary data.</text>
</comment>
<dbReference type="Proteomes" id="UP000324897">
    <property type="component" value="Unassembled WGS sequence"/>
</dbReference>
<name>A0A5J9T609_9POAL</name>